<evidence type="ECO:0008006" key="3">
    <source>
        <dbReference type="Google" id="ProtNLM"/>
    </source>
</evidence>
<gene>
    <name evidence="1" type="ORF">SAMN05660909_05502</name>
</gene>
<organism evidence="1 2">
    <name type="scientific">Chitinophaga terrae</name>
    <name type="common">ex Kim and Jung 2007</name>
    <dbReference type="NCBI Taxonomy" id="408074"/>
    <lineage>
        <taxon>Bacteria</taxon>
        <taxon>Pseudomonadati</taxon>
        <taxon>Bacteroidota</taxon>
        <taxon>Chitinophagia</taxon>
        <taxon>Chitinophagales</taxon>
        <taxon>Chitinophagaceae</taxon>
        <taxon>Chitinophaga</taxon>
    </lineage>
</organism>
<evidence type="ECO:0000313" key="1">
    <source>
        <dbReference type="EMBL" id="SEB10627.1"/>
    </source>
</evidence>
<dbReference type="RefSeq" id="WP_089766116.1">
    <property type="nucleotide sequence ID" value="NZ_BKAT01000069.1"/>
</dbReference>
<proteinExistence type="predicted"/>
<evidence type="ECO:0000313" key="2">
    <source>
        <dbReference type="Proteomes" id="UP000199656"/>
    </source>
</evidence>
<dbReference type="SUPFAM" id="SSF52402">
    <property type="entry name" value="Adenine nucleotide alpha hydrolases-like"/>
    <property type="match status" value="1"/>
</dbReference>
<name>A0A1H4GM94_9BACT</name>
<reference evidence="2" key="1">
    <citation type="submission" date="2016-10" db="EMBL/GenBank/DDBJ databases">
        <authorList>
            <person name="Varghese N."/>
            <person name="Submissions S."/>
        </authorList>
    </citation>
    <scope>NUCLEOTIDE SEQUENCE [LARGE SCALE GENOMIC DNA]</scope>
    <source>
        <strain evidence="2">DSM 23920</strain>
    </source>
</reference>
<dbReference type="STRING" id="408074.SAMN05660909_05502"/>
<dbReference type="Proteomes" id="UP000199656">
    <property type="component" value="Unassembled WGS sequence"/>
</dbReference>
<protein>
    <recommendedName>
        <fullName evidence="3">Universal stress protein</fullName>
    </recommendedName>
</protein>
<sequence>MQKIISIFDGLRFSESTLHYSIMIAKQQQAHLTAIFPDDLTYHSFDLFQLLKSGTDQGTIRLLEENDEAKRKTAVGTFEAACQEAGIGYNIHHSSDLALQTVLEESIYADLLIIDARETFAHDKTNPPTRFIRDLLTDVQCPVLIVPGQVWVPPSFNSISHAVLLYDGSPSSVYAIKMYNYLLPSLQILPTTILSVNRYGNHLKNKRLMRDFIENHFPEALYKVIPGSPDEEIPKYMALQPKGTIAVLGAYRRSTASRWFKESMADIILEAVPFFIFVAHHK</sequence>
<keyword evidence="2" id="KW-1185">Reference proteome</keyword>
<accession>A0A1H4GM94</accession>
<dbReference type="Gene3D" id="3.40.50.12370">
    <property type="match status" value="1"/>
</dbReference>
<dbReference type="AlphaFoldDB" id="A0A1H4GM94"/>
<dbReference type="OrthoDB" id="641005at2"/>
<dbReference type="EMBL" id="FNRL01000046">
    <property type="protein sequence ID" value="SEB10627.1"/>
    <property type="molecule type" value="Genomic_DNA"/>
</dbReference>